<dbReference type="AlphaFoldDB" id="A0AAW2PTS7"/>
<reference evidence="3" key="1">
    <citation type="submission" date="2020-06" db="EMBL/GenBank/DDBJ databases">
        <authorList>
            <person name="Li T."/>
            <person name="Hu X."/>
            <person name="Zhang T."/>
            <person name="Song X."/>
            <person name="Zhang H."/>
            <person name="Dai N."/>
            <person name="Sheng W."/>
            <person name="Hou X."/>
            <person name="Wei L."/>
        </authorList>
    </citation>
    <scope>NUCLEOTIDE SEQUENCE</scope>
    <source>
        <strain evidence="3">G01</strain>
        <tissue evidence="3">Leaf</tissue>
    </source>
</reference>
<comment type="similarity">
    <text evidence="1">Belongs to the selenium-binding protein family.</text>
</comment>
<dbReference type="GO" id="GO:0008430">
    <property type="term" value="F:selenium binding"/>
    <property type="evidence" value="ECO:0007669"/>
    <property type="project" value="InterPro"/>
</dbReference>
<organism evidence="3">
    <name type="scientific">Sesamum angustifolium</name>
    <dbReference type="NCBI Taxonomy" id="2727405"/>
    <lineage>
        <taxon>Eukaryota</taxon>
        <taxon>Viridiplantae</taxon>
        <taxon>Streptophyta</taxon>
        <taxon>Embryophyta</taxon>
        <taxon>Tracheophyta</taxon>
        <taxon>Spermatophyta</taxon>
        <taxon>Magnoliopsida</taxon>
        <taxon>eudicotyledons</taxon>
        <taxon>Gunneridae</taxon>
        <taxon>Pentapetalae</taxon>
        <taxon>asterids</taxon>
        <taxon>lamiids</taxon>
        <taxon>Lamiales</taxon>
        <taxon>Pedaliaceae</taxon>
        <taxon>Sesamum</taxon>
    </lineage>
</organism>
<evidence type="ECO:0000313" key="3">
    <source>
        <dbReference type="EMBL" id="KAL0358488.1"/>
    </source>
</evidence>
<name>A0AAW2PTS7_9LAMI</name>
<sequence length="225" mass="24822">MISSSFGAPAAFTKGFDLQHVSDGLYGRHLHIYSWPEGELKQTLDLGNTGLIPLEIRFLHNPNKDTGFVGCALGSNVVRFFKNSDGSWGHEDPENPKLTGQVWLGGLIRKGSLVVVEADDGTTYQIDVLEVQGHKLRGGPQMMQLSLDGKRLYVTNSIFSAWDRQFYPEVVEKGGHMLQIDVDTEKGGLAINPNFYVDFGLEPDGPSLAHEIRYPGGDCTSDIWI</sequence>
<protein>
    <submittedName>
        <fullName evidence="3">Selenium-binding protein 3</fullName>
    </submittedName>
</protein>
<dbReference type="InterPro" id="IPR008826">
    <property type="entry name" value="Se-bd"/>
</dbReference>
<dbReference type="SUPFAM" id="SSF75011">
    <property type="entry name" value="3-carboxy-cis,cis-mucoante lactonizing enzyme"/>
    <property type="match status" value="1"/>
</dbReference>
<gene>
    <name evidence="3" type="ORF">Sangu_0698200</name>
</gene>
<accession>A0AAW2PTS7</accession>
<evidence type="ECO:0000256" key="2">
    <source>
        <dbReference type="ARBA" id="ARBA00023266"/>
    </source>
</evidence>
<dbReference type="Pfam" id="PF05694">
    <property type="entry name" value="SBP56"/>
    <property type="match status" value="1"/>
</dbReference>
<dbReference type="PANTHER" id="PTHR23300:SF0">
    <property type="entry name" value="METHANETHIOL OXIDASE"/>
    <property type="match status" value="1"/>
</dbReference>
<dbReference type="PANTHER" id="PTHR23300">
    <property type="entry name" value="METHANETHIOL OXIDASE"/>
    <property type="match status" value="1"/>
</dbReference>
<reference evidence="3" key="2">
    <citation type="journal article" date="2024" name="Plant">
        <title>Genomic evolution and insights into agronomic trait innovations of Sesamum species.</title>
        <authorList>
            <person name="Miao H."/>
            <person name="Wang L."/>
            <person name="Qu L."/>
            <person name="Liu H."/>
            <person name="Sun Y."/>
            <person name="Le M."/>
            <person name="Wang Q."/>
            <person name="Wei S."/>
            <person name="Zheng Y."/>
            <person name="Lin W."/>
            <person name="Duan Y."/>
            <person name="Cao H."/>
            <person name="Xiong S."/>
            <person name="Wang X."/>
            <person name="Wei L."/>
            <person name="Li C."/>
            <person name="Ma Q."/>
            <person name="Ju M."/>
            <person name="Zhao R."/>
            <person name="Li G."/>
            <person name="Mu C."/>
            <person name="Tian Q."/>
            <person name="Mei H."/>
            <person name="Zhang T."/>
            <person name="Gao T."/>
            <person name="Zhang H."/>
        </authorList>
    </citation>
    <scope>NUCLEOTIDE SEQUENCE</scope>
    <source>
        <strain evidence="3">G01</strain>
    </source>
</reference>
<comment type="caution">
    <text evidence="3">The sequence shown here is derived from an EMBL/GenBank/DDBJ whole genome shotgun (WGS) entry which is preliminary data.</text>
</comment>
<evidence type="ECO:0000256" key="1">
    <source>
        <dbReference type="ARBA" id="ARBA00005606"/>
    </source>
</evidence>
<keyword evidence="2" id="KW-0711">Selenium</keyword>
<dbReference type="EMBL" id="JACGWK010000004">
    <property type="protein sequence ID" value="KAL0358488.1"/>
    <property type="molecule type" value="Genomic_DNA"/>
</dbReference>
<proteinExistence type="inferred from homology"/>